<reference evidence="1" key="1">
    <citation type="submission" date="2021-06" db="EMBL/GenBank/DDBJ databases">
        <authorList>
            <person name="Kallberg Y."/>
            <person name="Tangrot J."/>
            <person name="Rosling A."/>
        </authorList>
    </citation>
    <scope>NUCLEOTIDE SEQUENCE</scope>
    <source>
        <strain evidence="1">CL356</strain>
    </source>
</reference>
<dbReference type="EMBL" id="CAJVPT010008442">
    <property type="protein sequence ID" value="CAG8551765.1"/>
    <property type="molecule type" value="Genomic_DNA"/>
</dbReference>
<comment type="caution">
    <text evidence="1">The sequence shown here is derived from an EMBL/GenBank/DDBJ whole genome shotgun (WGS) entry which is preliminary data.</text>
</comment>
<evidence type="ECO:0000313" key="1">
    <source>
        <dbReference type="EMBL" id="CAG8551765.1"/>
    </source>
</evidence>
<feature type="non-terminal residue" evidence="1">
    <location>
        <position position="1"/>
    </location>
</feature>
<organism evidence="1 2">
    <name type="scientific">Acaulospora colombiana</name>
    <dbReference type="NCBI Taxonomy" id="27376"/>
    <lineage>
        <taxon>Eukaryota</taxon>
        <taxon>Fungi</taxon>
        <taxon>Fungi incertae sedis</taxon>
        <taxon>Mucoromycota</taxon>
        <taxon>Glomeromycotina</taxon>
        <taxon>Glomeromycetes</taxon>
        <taxon>Diversisporales</taxon>
        <taxon>Acaulosporaceae</taxon>
        <taxon>Acaulospora</taxon>
    </lineage>
</organism>
<proteinExistence type="predicted"/>
<protein>
    <submittedName>
        <fullName evidence="1">9824_t:CDS:1</fullName>
    </submittedName>
</protein>
<sequence>DKKTSTTDKKPSNSKKLKTIYASPTAQQISISTNNNSKRNKQVDKDTASKNLKPN</sequence>
<evidence type="ECO:0000313" key="2">
    <source>
        <dbReference type="Proteomes" id="UP000789525"/>
    </source>
</evidence>
<dbReference type="Proteomes" id="UP000789525">
    <property type="component" value="Unassembled WGS sequence"/>
</dbReference>
<gene>
    <name evidence="1" type="ORF">ACOLOM_LOCUS4881</name>
</gene>
<keyword evidence="2" id="KW-1185">Reference proteome</keyword>
<name>A0ACA9LUI4_9GLOM</name>
<accession>A0ACA9LUI4</accession>